<proteinExistence type="predicted"/>
<evidence type="ECO:0000259" key="1">
    <source>
        <dbReference type="Pfam" id="PF02214"/>
    </source>
</evidence>
<dbReference type="InterPro" id="IPR011333">
    <property type="entry name" value="SKP1/BTB/POZ_sf"/>
</dbReference>
<sequence length="227" mass="25969">MGSLSSDSKKSWRRQDLLSFGKEYSKPAYFDYNGKNLYPRPTKKLKGHLYLSFPTERKGMQSTERNETIGKFSFLSVRWWVTVGRFPQNYSYPFRPKMDFPAKRFKLLMIHSVPFLPNQVNKMAAKQQRGSDEIFNINVGGKKFTVRKSVLTADPDSKLSNWFKYATSAGGTTNAAKSAAVAQDKAGNMFIDRDGKSFRHIVNYLRLKRDRHLINLALPAKPDALAK</sequence>
<dbReference type="GO" id="GO:0051260">
    <property type="term" value="P:protein homooligomerization"/>
    <property type="evidence" value="ECO:0007669"/>
    <property type="project" value="InterPro"/>
</dbReference>
<organism evidence="2 3">
    <name type="scientific">Romanomermis culicivorax</name>
    <name type="common">Nematode worm</name>
    <dbReference type="NCBI Taxonomy" id="13658"/>
    <lineage>
        <taxon>Eukaryota</taxon>
        <taxon>Metazoa</taxon>
        <taxon>Ecdysozoa</taxon>
        <taxon>Nematoda</taxon>
        <taxon>Enoplea</taxon>
        <taxon>Dorylaimia</taxon>
        <taxon>Mermithida</taxon>
        <taxon>Mermithoidea</taxon>
        <taxon>Mermithidae</taxon>
        <taxon>Romanomermis</taxon>
    </lineage>
</organism>
<dbReference type="Gene3D" id="3.30.710.10">
    <property type="entry name" value="Potassium Channel Kv1.1, Chain A"/>
    <property type="match status" value="1"/>
</dbReference>
<dbReference type="Proteomes" id="UP000887565">
    <property type="component" value="Unplaced"/>
</dbReference>
<dbReference type="SUPFAM" id="SSF54695">
    <property type="entry name" value="POZ domain"/>
    <property type="match status" value="1"/>
</dbReference>
<dbReference type="PANTHER" id="PTHR14499:SF135">
    <property type="entry name" value="BTB DOMAIN-CONTAINING PROTEIN-RELATED"/>
    <property type="match status" value="1"/>
</dbReference>
<protein>
    <submittedName>
        <fullName evidence="3">Potassium channel tetramerisation-type BTB domain-containing protein</fullName>
    </submittedName>
</protein>
<reference evidence="3" key="1">
    <citation type="submission" date="2022-11" db="UniProtKB">
        <authorList>
            <consortium name="WormBaseParasite"/>
        </authorList>
    </citation>
    <scope>IDENTIFICATION</scope>
</reference>
<feature type="domain" description="Potassium channel tetramerisation-type BTB" evidence="1">
    <location>
        <begin position="136"/>
        <end position="207"/>
    </location>
</feature>
<dbReference type="PANTHER" id="PTHR14499">
    <property type="entry name" value="POTASSIUM CHANNEL TETRAMERIZATION DOMAIN-CONTAINING"/>
    <property type="match status" value="1"/>
</dbReference>
<evidence type="ECO:0000313" key="2">
    <source>
        <dbReference type="Proteomes" id="UP000887565"/>
    </source>
</evidence>
<dbReference type="Pfam" id="PF02214">
    <property type="entry name" value="BTB_2"/>
    <property type="match status" value="1"/>
</dbReference>
<dbReference type="WBParaSite" id="nRc.2.0.1.t23251-RA">
    <property type="protein sequence ID" value="nRc.2.0.1.t23251-RA"/>
    <property type="gene ID" value="nRc.2.0.1.g23251"/>
</dbReference>
<dbReference type="InterPro" id="IPR003131">
    <property type="entry name" value="T1-type_BTB"/>
</dbReference>
<dbReference type="AlphaFoldDB" id="A0A915JC85"/>
<dbReference type="CDD" id="cd18316">
    <property type="entry name" value="BTB_POZ_KCTD-like"/>
    <property type="match status" value="1"/>
</dbReference>
<keyword evidence="2" id="KW-1185">Reference proteome</keyword>
<accession>A0A915JC85</accession>
<name>A0A915JC85_ROMCU</name>
<evidence type="ECO:0000313" key="3">
    <source>
        <dbReference type="WBParaSite" id="nRc.2.0.1.t23251-RA"/>
    </source>
</evidence>